<accession>A0AAV2ZIZ6</accession>
<organism evidence="3 4">
    <name type="scientific">Lagenidium giganteum</name>
    <dbReference type="NCBI Taxonomy" id="4803"/>
    <lineage>
        <taxon>Eukaryota</taxon>
        <taxon>Sar</taxon>
        <taxon>Stramenopiles</taxon>
        <taxon>Oomycota</taxon>
        <taxon>Peronosporomycetes</taxon>
        <taxon>Pythiales</taxon>
        <taxon>Pythiaceae</taxon>
    </lineage>
</organism>
<feature type="transmembrane region" description="Helical" evidence="2">
    <location>
        <begin position="173"/>
        <end position="196"/>
    </location>
</feature>
<keyword evidence="4" id="KW-1185">Reference proteome</keyword>
<reference evidence="3" key="1">
    <citation type="submission" date="2022-11" db="EMBL/GenBank/DDBJ databases">
        <authorList>
            <person name="Morgan W.R."/>
            <person name="Tartar A."/>
        </authorList>
    </citation>
    <scope>NUCLEOTIDE SEQUENCE</scope>
    <source>
        <strain evidence="3">ARSEF 373</strain>
    </source>
</reference>
<keyword evidence="2" id="KW-0472">Membrane</keyword>
<dbReference type="EMBL" id="DAKRPA010000001">
    <property type="protein sequence ID" value="DBA05425.1"/>
    <property type="molecule type" value="Genomic_DNA"/>
</dbReference>
<feature type="transmembrane region" description="Helical" evidence="2">
    <location>
        <begin position="41"/>
        <end position="62"/>
    </location>
</feature>
<evidence type="ECO:0000313" key="3">
    <source>
        <dbReference type="EMBL" id="DBA05425.1"/>
    </source>
</evidence>
<dbReference type="AlphaFoldDB" id="A0AAV2ZIZ6"/>
<dbReference type="Proteomes" id="UP001146120">
    <property type="component" value="Unassembled WGS sequence"/>
</dbReference>
<evidence type="ECO:0000256" key="2">
    <source>
        <dbReference type="SAM" id="Phobius"/>
    </source>
</evidence>
<keyword evidence="2" id="KW-1133">Transmembrane helix</keyword>
<feature type="transmembrane region" description="Helical" evidence="2">
    <location>
        <begin position="202"/>
        <end position="219"/>
    </location>
</feature>
<evidence type="ECO:0000256" key="1">
    <source>
        <dbReference type="SAM" id="MobiDB-lite"/>
    </source>
</evidence>
<protein>
    <recommendedName>
        <fullName evidence="5">Transmembrane protein</fullName>
    </recommendedName>
</protein>
<keyword evidence="2" id="KW-0812">Transmembrane</keyword>
<evidence type="ECO:0008006" key="5">
    <source>
        <dbReference type="Google" id="ProtNLM"/>
    </source>
</evidence>
<comment type="caution">
    <text evidence="3">The sequence shown here is derived from an EMBL/GenBank/DDBJ whole genome shotgun (WGS) entry which is preliminary data.</text>
</comment>
<reference evidence="3" key="2">
    <citation type="journal article" date="2023" name="Microbiol Resour">
        <title>Decontamination and Annotation of the Draft Genome Sequence of the Oomycete Lagenidium giganteum ARSEF 373.</title>
        <authorList>
            <person name="Morgan W.R."/>
            <person name="Tartar A."/>
        </authorList>
    </citation>
    <scope>NUCLEOTIDE SEQUENCE</scope>
    <source>
        <strain evidence="3">ARSEF 373</strain>
    </source>
</reference>
<feature type="transmembrane region" description="Helical" evidence="2">
    <location>
        <begin position="141"/>
        <end position="161"/>
    </location>
</feature>
<feature type="region of interest" description="Disordered" evidence="1">
    <location>
        <begin position="398"/>
        <end position="440"/>
    </location>
</feature>
<feature type="transmembrane region" description="Helical" evidence="2">
    <location>
        <begin position="491"/>
        <end position="516"/>
    </location>
</feature>
<feature type="transmembrane region" description="Helical" evidence="2">
    <location>
        <begin position="536"/>
        <end position="557"/>
    </location>
</feature>
<proteinExistence type="predicted"/>
<name>A0AAV2ZIZ6_9STRA</name>
<feature type="transmembrane region" description="Helical" evidence="2">
    <location>
        <begin position="113"/>
        <end position="135"/>
    </location>
</feature>
<evidence type="ECO:0000313" key="4">
    <source>
        <dbReference type="Proteomes" id="UP001146120"/>
    </source>
</evidence>
<sequence>MVQMTDDLHHWKTKHRFLGRYSVEKLQLFDRYQRDTSYARVFIVLIFAIVPSIAVVTMLFAIPLQDPNAGAPSNTISFVRSALTHSMSTAALMLVAHKSMGCPPVTKQDWAQIFTVSVSTGVMQELVWVGIAFVWRFPVPFRENLAVFPFIIFVSLFYKIFARDFLRRHRLQIKLYMPVLATQCTLVFTFLALAFVFASVSLWFQVVMVLVFPMVKLLLKHWSWERVRQLNDLSTDMTICFIEIASSVYQTVCMQHVNAPEVVGLLIAVDALQAVLEVRLHVIHPFIADGRSSIRTACNIVESSLFPGQTEGRRASLVAMVAPRSPSEDDIRSTIQSSVDADCAVQSRIQARTAGQVERLSSAKLAVSVALDSAALKVNRRNRYLNLLDLAQLSERETRSMSSEESIHEIPPPPSTSSPVVPLYQHDHDDPPSSSRLSDSGVRLLAQDDVTLHRFRPRQPSAVMIDGIMIQRKEQARILEQTLQLLFSCEVLLFVEFTEIVIPILYAILTTFLWHLPNAKFHLVLAEMSGADLVAMLRSCLLYSGLEVASFVAMAVLMHRRYGFSVLHQLAFVIEHYWMVLHGKLLGFVITSIDLAMVHHGAQHIVKFGGWHPS</sequence>
<feature type="transmembrane region" description="Helical" evidence="2">
    <location>
        <begin position="82"/>
        <end position="101"/>
    </location>
</feature>
<gene>
    <name evidence="3" type="ORF">N0F65_007587</name>
</gene>